<evidence type="ECO:0000313" key="2">
    <source>
        <dbReference type="EMBL" id="MPL81939.1"/>
    </source>
</evidence>
<dbReference type="Gene3D" id="3.30.65.10">
    <property type="entry name" value="Bacterial Topoisomerase I, domain 1"/>
    <property type="match status" value="1"/>
</dbReference>
<organism evidence="2">
    <name type="scientific">bioreactor metagenome</name>
    <dbReference type="NCBI Taxonomy" id="1076179"/>
    <lineage>
        <taxon>unclassified sequences</taxon>
        <taxon>metagenomes</taxon>
        <taxon>ecological metagenomes</taxon>
    </lineage>
</organism>
<dbReference type="GO" id="GO:0003918">
    <property type="term" value="F:DNA topoisomerase type II (double strand cut, ATP-hydrolyzing) activity"/>
    <property type="evidence" value="ECO:0007669"/>
    <property type="project" value="UniProtKB-EC"/>
</dbReference>
<feature type="domain" description="NERD" evidence="1">
    <location>
        <begin position="25"/>
        <end position="140"/>
    </location>
</feature>
<dbReference type="EMBL" id="VSSQ01000156">
    <property type="protein sequence ID" value="MPL81939.1"/>
    <property type="molecule type" value="Genomic_DNA"/>
</dbReference>
<sequence>MESITVLILVIILVVYLRLNRAKLLGKWGEKKVSLLLGLLGNGYKVFNDVIIKNGNWTSQIDHLIISHYGLFVIETKNYKGWIYGGVDQEQWTQNIWGHKTSLSNPIRQNRGHIMALKKILPEYSVNQYKSIIVFSSKAKLKTCLPKELNVIYTWQLLFRIRSFKEYILTDENIKEITDVLQSQMLTAKEYKKIHVSNVKQITKRKENLVQSGKCPRCGGELVLRKGRYGRFYGCSNYPECTFTLKKES</sequence>
<proteinExistence type="predicted"/>
<keyword evidence="2" id="KW-0413">Isomerase</keyword>
<dbReference type="PROSITE" id="PS50965">
    <property type="entry name" value="NERD"/>
    <property type="match status" value="1"/>
</dbReference>
<name>A0A644USB3_9ZZZZ</name>
<evidence type="ECO:0000259" key="1">
    <source>
        <dbReference type="PROSITE" id="PS50965"/>
    </source>
</evidence>
<dbReference type="SUPFAM" id="SSF57783">
    <property type="entry name" value="Zinc beta-ribbon"/>
    <property type="match status" value="1"/>
</dbReference>
<dbReference type="GO" id="GO:0003677">
    <property type="term" value="F:DNA binding"/>
    <property type="evidence" value="ECO:0007669"/>
    <property type="project" value="InterPro"/>
</dbReference>
<dbReference type="InterPro" id="IPR011528">
    <property type="entry name" value="NERD"/>
</dbReference>
<reference evidence="2" key="1">
    <citation type="submission" date="2019-08" db="EMBL/GenBank/DDBJ databases">
        <authorList>
            <person name="Kucharzyk K."/>
            <person name="Murdoch R.W."/>
            <person name="Higgins S."/>
            <person name="Loffler F."/>
        </authorList>
    </citation>
    <scope>NUCLEOTIDE SEQUENCE</scope>
</reference>
<gene>
    <name evidence="2" type="primary">topA_15</name>
    <name evidence="2" type="ORF">SDC9_27873</name>
</gene>
<accession>A0A644USB3</accession>
<dbReference type="GO" id="GO:0005694">
    <property type="term" value="C:chromosome"/>
    <property type="evidence" value="ECO:0007669"/>
    <property type="project" value="InterPro"/>
</dbReference>
<dbReference type="GO" id="GO:0006265">
    <property type="term" value="P:DNA topological change"/>
    <property type="evidence" value="ECO:0007669"/>
    <property type="project" value="InterPro"/>
</dbReference>
<dbReference type="Pfam" id="PF01396">
    <property type="entry name" value="Zn_ribbon_Top1"/>
    <property type="match status" value="1"/>
</dbReference>
<dbReference type="EC" id="5.6.2.2" evidence="2"/>
<comment type="caution">
    <text evidence="2">The sequence shown here is derived from an EMBL/GenBank/DDBJ whole genome shotgun (WGS) entry which is preliminary data.</text>
</comment>
<dbReference type="InterPro" id="IPR013498">
    <property type="entry name" value="Topo_IA_Znf"/>
</dbReference>
<dbReference type="AlphaFoldDB" id="A0A644USB3"/>
<dbReference type="Pfam" id="PF08378">
    <property type="entry name" value="NERD"/>
    <property type="match status" value="1"/>
</dbReference>
<protein>
    <submittedName>
        <fullName evidence="2">DNA topoisomerase 1</fullName>
        <ecNumber evidence="2">5.6.2.2</ecNumber>
    </submittedName>
</protein>